<accession>A0A086J1G1</accession>
<protein>
    <submittedName>
        <fullName evidence="2">Uncharacterized protein</fullName>
    </submittedName>
</protein>
<sequence length="460" mass="52837">MMAPFKIKSYFLLIVAGLVGFAEIRLYLRASDALVLSKLQSDTLECTDEGRTAITVDSVGAEDVQANLCSSSTSNKKDLYEILENIKSDLDALCILEKRTETESLEKKEEKIVPALDSNEKEDQDSVQTKEEDSSILDELVDSDLCTCSISMPQPESEPGEQKSPTIIAEESDNGIENARLAVYIAEEEYEKELEMIEEMDTAVNSASRVFQEKNNSLKTIKSTYEDLIDVYILCYEKIDAINREINACYKANNPLEIPIGLDAEYDRQIKRINALCAKIDAIEMDRKIMNDMHLLELSYAKMLKNMMHQSINDSLKYYLNEVRVERHAIQVIECTLDMFKRLHARDQLMCSAREKEIEYFKKDEERTNRLKKLVELHRKYIVYVEGGIDVIEKITSIQKEIMPETIEVYNAYNAYDIAKSAFERQEINVNRAEKALCKAENKLREYTLSGSQYRLVTRV</sequence>
<organism evidence="2 3">
    <name type="scientific">Nematocida ausubeli (strain ATCC PRA-371 / ERTm2)</name>
    <name type="common">Nematode killer fungus</name>
    <dbReference type="NCBI Taxonomy" id="1913371"/>
    <lineage>
        <taxon>Eukaryota</taxon>
        <taxon>Fungi</taxon>
        <taxon>Fungi incertae sedis</taxon>
        <taxon>Microsporidia</taxon>
        <taxon>Nematocida</taxon>
    </lineage>
</organism>
<evidence type="ECO:0000313" key="2">
    <source>
        <dbReference type="EMBL" id="KFG25979.1"/>
    </source>
</evidence>
<comment type="caution">
    <text evidence="2">The sequence shown here is derived from an EMBL/GenBank/DDBJ whole genome shotgun (WGS) entry which is preliminary data.</text>
</comment>
<feature type="region of interest" description="Disordered" evidence="1">
    <location>
        <begin position="106"/>
        <end position="135"/>
    </location>
</feature>
<keyword evidence="3" id="KW-1185">Reference proteome</keyword>
<dbReference type="RefSeq" id="XP_052904534.1">
    <property type="nucleotide sequence ID" value="XM_053048729.1"/>
</dbReference>
<name>A0A086J1G1_NEMA1</name>
<dbReference type="AlphaFoldDB" id="A0A086J1G1"/>
<reference evidence="2 3" key="1">
    <citation type="journal article" date="2014" name="Genome Announc.">
        <title>Genome Sequence of the Microsporidian Species Nematocida sp1 Strain ERTm6 (ATCC PRA-372).</title>
        <authorList>
            <person name="Bakowski M.A."/>
            <person name="Priest M."/>
            <person name="Young S."/>
            <person name="Cuomo C.A."/>
            <person name="Troemel E.R."/>
        </authorList>
    </citation>
    <scope>NUCLEOTIDE SEQUENCE [LARGE SCALE GENOMIC DNA]</scope>
    <source>
        <strain evidence="2 3">ERTm6</strain>
    </source>
</reference>
<dbReference type="EMBL" id="AKIJ01000003">
    <property type="protein sequence ID" value="KFG25979.1"/>
    <property type="molecule type" value="Genomic_DNA"/>
</dbReference>
<dbReference type="Proteomes" id="UP000054524">
    <property type="component" value="Unassembled WGS sequence"/>
</dbReference>
<dbReference type="HOGENOM" id="CLU_047738_0_0_1"/>
<dbReference type="GeneID" id="77676063"/>
<evidence type="ECO:0000256" key="1">
    <source>
        <dbReference type="SAM" id="MobiDB-lite"/>
    </source>
</evidence>
<proteinExistence type="predicted"/>
<gene>
    <name evidence="2" type="ORF">NESG_01090</name>
</gene>
<evidence type="ECO:0000313" key="3">
    <source>
        <dbReference type="Proteomes" id="UP000054524"/>
    </source>
</evidence>